<evidence type="ECO:0000259" key="3">
    <source>
        <dbReference type="Pfam" id="PF21320"/>
    </source>
</evidence>
<keyword evidence="5" id="KW-1185">Reference proteome</keyword>
<dbReference type="Proteomes" id="UP000289954">
    <property type="component" value="Unassembled WGS sequence"/>
</dbReference>
<sequence length="376" mass="39712">MPDLADATTAPAAAPSSDLFQPVGPTPDDVATRMVAMLLGAQEVLAVHAGDRLGWYRTLAQDGPTTSVDLARATGTHERYAREWLEHQAVAGFVTVDDDRAAAHERRYALTPGAAEVLTDHDSELFLGPLARMQVASLRAVDHLLDAYRTGGGVPWAALGADARESQAAVNRPFFLGSFVEEVVPAIPELHAHLSRGARVADVGCGEGWSSIAIARAFPGATVVGLDVDEPSVAAATRNAAAHGLADRVSFRGGDAAGAVGAFDVVTAFECVHDMPDPVGVLRAARAMVHDDGFVLVMDERTQERFTAPAGHVERLFYGYSLGVCLPDGMSQEGSVGTGTVMRPDVLAGYAQDAGFSGVEVLDVENDFFRFYRLVG</sequence>
<evidence type="ECO:0000256" key="1">
    <source>
        <dbReference type="SAM" id="MobiDB-lite"/>
    </source>
</evidence>
<dbReference type="GO" id="GO:0032259">
    <property type="term" value="P:methylation"/>
    <property type="evidence" value="ECO:0007669"/>
    <property type="project" value="UniProtKB-KW"/>
</dbReference>
<dbReference type="InterPro" id="IPR048711">
    <property type="entry name" value="WHD_Rv2258c"/>
</dbReference>
<feature type="domain" description="Methyltransferase" evidence="2">
    <location>
        <begin position="195"/>
        <end position="307"/>
    </location>
</feature>
<feature type="domain" description="S-adenosylmethionine-dependent methyltransferase Rv2258c-like winged HTH" evidence="3">
    <location>
        <begin position="45"/>
        <end position="119"/>
    </location>
</feature>
<evidence type="ECO:0000259" key="2">
    <source>
        <dbReference type="Pfam" id="PF13847"/>
    </source>
</evidence>
<gene>
    <name evidence="4" type="ORF">CBZ_02510</name>
</gene>
<dbReference type="GO" id="GO:0008168">
    <property type="term" value="F:methyltransferase activity"/>
    <property type="evidence" value="ECO:0007669"/>
    <property type="project" value="UniProtKB-KW"/>
</dbReference>
<dbReference type="InterPro" id="IPR036388">
    <property type="entry name" value="WH-like_DNA-bd_sf"/>
</dbReference>
<dbReference type="Gene3D" id="1.10.10.10">
    <property type="entry name" value="Winged helix-like DNA-binding domain superfamily/Winged helix DNA-binding domain"/>
    <property type="match status" value="1"/>
</dbReference>
<evidence type="ECO:0000313" key="4">
    <source>
        <dbReference type="EMBL" id="GCE75195.1"/>
    </source>
</evidence>
<dbReference type="AlphaFoldDB" id="A0A402DM42"/>
<feature type="compositionally biased region" description="Low complexity" evidence="1">
    <location>
        <begin position="1"/>
        <end position="19"/>
    </location>
</feature>
<dbReference type="Pfam" id="PF13847">
    <property type="entry name" value="Methyltransf_31"/>
    <property type="match status" value="1"/>
</dbReference>
<dbReference type="InterPro" id="IPR053173">
    <property type="entry name" value="SAM-binding_MTase"/>
</dbReference>
<accession>A0A402DM42</accession>
<dbReference type="CDD" id="cd02440">
    <property type="entry name" value="AdoMet_MTases"/>
    <property type="match status" value="1"/>
</dbReference>
<dbReference type="SUPFAM" id="SSF46785">
    <property type="entry name" value="Winged helix' DNA-binding domain"/>
    <property type="match status" value="1"/>
</dbReference>
<dbReference type="Pfam" id="PF21320">
    <property type="entry name" value="WHD_Rv2258c"/>
    <property type="match status" value="1"/>
</dbReference>
<dbReference type="PANTHER" id="PTHR45128">
    <property type="entry name" value="METHYLTRANSFERASE TYPE 11"/>
    <property type="match status" value="1"/>
</dbReference>
<keyword evidence="4" id="KW-0808">Transferase</keyword>
<evidence type="ECO:0000313" key="5">
    <source>
        <dbReference type="Proteomes" id="UP000289954"/>
    </source>
</evidence>
<dbReference type="OrthoDB" id="9801363at2"/>
<feature type="region of interest" description="Disordered" evidence="1">
    <location>
        <begin position="1"/>
        <end position="25"/>
    </location>
</feature>
<reference evidence="4 5" key="1">
    <citation type="submission" date="2019-01" db="EMBL/GenBank/DDBJ databases">
        <title>Draft genome sequence of Cellulomonas takizawaensis strain TKZ-21.</title>
        <authorList>
            <person name="Yamamura H."/>
            <person name="Hayashi T."/>
            <person name="Hamada M."/>
            <person name="Serisawa Y."/>
            <person name="Matsuyama K."/>
            <person name="Nakagawa Y."/>
            <person name="Otoguro M."/>
            <person name="Yanagida F."/>
            <person name="Hayakawa M."/>
        </authorList>
    </citation>
    <scope>NUCLEOTIDE SEQUENCE [LARGE SCALE GENOMIC DNA]</scope>
    <source>
        <strain evidence="4 5">NBRC12680</strain>
    </source>
</reference>
<organism evidence="4 5">
    <name type="scientific">Cellulomonas biazotea</name>
    <dbReference type="NCBI Taxonomy" id="1709"/>
    <lineage>
        <taxon>Bacteria</taxon>
        <taxon>Bacillati</taxon>
        <taxon>Actinomycetota</taxon>
        <taxon>Actinomycetes</taxon>
        <taxon>Micrococcales</taxon>
        <taxon>Cellulomonadaceae</taxon>
        <taxon>Cellulomonas</taxon>
    </lineage>
</organism>
<dbReference type="RefSeq" id="WP_130779821.1">
    <property type="nucleotide sequence ID" value="NZ_BIMR01000016.1"/>
</dbReference>
<dbReference type="SUPFAM" id="SSF53335">
    <property type="entry name" value="S-adenosyl-L-methionine-dependent methyltransferases"/>
    <property type="match status" value="1"/>
</dbReference>
<name>A0A402DM42_9CELL</name>
<dbReference type="InterPro" id="IPR036390">
    <property type="entry name" value="WH_DNA-bd_sf"/>
</dbReference>
<dbReference type="EMBL" id="BIMR01000016">
    <property type="protein sequence ID" value="GCE75195.1"/>
    <property type="molecule type" value="Genomic_DNA"/>
</dbReference>
<dbReference type="Gene3D" id="3.40.50.150">
    <property type="entry name" value="Vaccinia Virus protein VP39"/>
    <property type="match status" value="1"/>
</dbReference>
<proteinExistence type="predicted"/>
<protein>
    <submittedName>
        <fullName evidence="4">SAM-dependent methyltransferase</fullName>
    </submittedName>
</protein>
<keyword evidence="4" id="KW-0489">Methyltransferase</keyword>
<dbReference type="InterPro" id="IPR025714">
    <property type="entry name" value="Methyltranfer_dom"/>
</dbReference>
<comment type="caution">
    <text evidence="4">The sequence shown here is derived from an EMBL/GenBank/DDBJ whole genome shotgun (WGS) entry which is preliminary data.</text>
</comment>
<dbReference type="InterPro" id="IPR029063">
    <property type="entry name" value="SAM-dependent_MTases_sf"/>
</dbReference>